<dbReference type="Gene3D" id="3.80.10.10">
    <property type="entry name" value="Ribonuclease Inhibitor"/>
    <property type="match status" value="1"/>
</dbReference>
<evidence type="ECO:0008006" key="3">
    <source>
        <dbReference type="Google" id="ProtNLM"/>
    </source>
</evidence>
<dbReference type="SUPFAM" id="SSF52047">
    <property type="entry name" value="RNI-like"/>
    <property type="match status" value="1"/>
</dbReference>
<sequence>MMHEPTVLVTPPILLSPRPLARCPGAFSLVPLLPLPPPRKRLPLDVWSGILAHVFRSYQAGYAHRGSCSAQDLKLGLLLVCKDWKAIASPLFYAHVCIATLSSLEKLAWCLRSAEQKWDSIRRIPYSTPGRWIRTLDLSSMPVKSPADAYYADALLTVIFPLLPFMVRCDMTPLLSLSCRAMASLTYRDGAVNLRSLKSIKKSFISPSDEDPLIELLRNSVNLEEIEIVGSGLEMVEVWLEHAQEHDLAIHQPLRLSRLRKLVLLSMPCSSLMYLLLRSPLPSLRHLTITPYDDVIIPASLVRRFIEVHGSSLTSLHLFTLNSWPTAMFPSPNTILHTCPNLYHLSLEKPLPAVLPTKSPHPLKILSIPRPDAQFLPVLEALLPSLPDLKLIHARDVRWLRGGVSPRARTAGVQGEMVAWRRRLARRGIELVDADWQPWSE</sequence>
<protein>
    <recommendedName>
        <fullName evidence="3">F-box domain-containing protein</fullName>
    </recommendedName>
</protein>
<dbReference type="InterPro" id="IPR032675">
    <property type="entry name" value="LRR_dom_sf"/>
</dbReference>
<dbReference type="EMBL" id="KV722484">
    <property type="protein sequence ID" value="OCH87477.1"/>
    <property type="molecule type" value="Genomic_DNA"/>
</dbReference>
<evidence type="ECO:0000313" key="2">
    <source>
        <dbReference type="Proteomes" id="UP000250043"/>
    </source>
</evidence>
<dbReference type="AlphaFoldDB" id="A0A8E2DHU4"/>
<name>A0A8E2DHU4_9APHY</name>
<dbReference type="Proteomes" id="UP000250043">
    <property type="component" value="Unassembled WGS sequence"/>
</dbReference>
<keyword evidence="2" id="KW-1185">Reference proteome</keyword>
<dbReference type="OrthoDB" id="2595178at2759"/>
<reference evidence="1 2" key="1">
    <citation type="submission" date="2016-07" db="EMBL/GenBank/DDBJ databases">
        <title>Draft genome of the white-rot fungus Obba rivulosa 3A-2.</title>
        <authorList>
            <consortium name="DOE Joint Genome Institute"/>
            <person name="Miettinen O."/>
            <person name="Riley R."/>
            <person name="Acob R."/>
            <person name="Barry K."/>
            <person name="Cullen D."/>
            <person name="De Vries R."/>
            <person name="Hainaut M."/>
            <person name="Hatakka A."/>
            <person name="Henrissat B."/>
            <person name="Hilden K."/>
            <person name="Kuo R."/>
            <person name="Labutti K."/>
            <person name="Lipzen A."/>
            <person name="Makela M.R."/>
            <person name="Sandor L."/>
            <person name="Spatafora J.W."/>
            <person name="Grigoriev I.V."/>
            <person name="Hibbett D.S."/>
        </authorList>
    </citation>
    <scope>NUCLEOTIDE SEQUENCE [LARGE SCALE GENOMIC DNA]</scope>
    <source>
        <strain evidence="1 2">3A-2</strain>
    </source>
</reference>
<organism evidence="1 2">
    <name type="scientific">Obba rivulosa</name>
    <dbReference type="NCBI Taxonomy" id="1052685"/>
    <lineage>
        <taxon>Eukaryota</taxon>
        <taxon>Fungi</taxon>
        <taxon>Dikarya</taxon>
        <taxon>Basidiomycota</taxon>
        <taxon>Agaricomycotina</taxon>
        <taxon>Agaricomycetes</taxon>
        <taxon>Polyporales</taxon>
        <taxon>Gelatoporiaceae</taxon>
        <taxon>Obba</taxon>
    </lineage>
</organism>
<proteinExistence type="predicted"/>
<accession>A0A8E2DHU4</accession>
<evidence type="ECO:0000313" key="1">
    <source>
        <dbReference type="EMBL" id="OCH87477.1"/>
    </source>
</evidence>
<gene>
    <name evidence="1" type="ORF">OBBRIDRAFT_154957</name>
</gene>